<feature type="domain" description="RRM" evidence="4">
    <location>
        <begin position="70"/>
        <end position="169"/>
    </location>
</feature>
<evidence type="ECO:0000256" key="2">
    <source>
        <dbReference type="PROSITE-ProRule" id="PRU00176"/>
    </source>
</evidence>
<sequence length="451" mass="45668">MDPMKKRKLEDNGVVTDVPVASRLTIEDARKILESVTPEQMLEILQNAIVRHTDVLDQVRVIADRDTTQRKLFVRGLGWETTTEKLRAIFGNYGELEEAVVILDKATGKSKGYGFVTFKHVDGALLALKDPSKKIDGRMTVTQLASAGIQGGPGGGSSNNPVDVSLRKIYVANVPYDMQAERILQHFSMYGEIEEGPLGFDKATGKSKGYALFVYKTADAARASLVDPVKNIDGHQLNCKLAIDGKKGKPGVVGPGGPQVQTDGHGDPMGPGQYGAPSGITGYGGFSGHSSFSGHGHGPSSALGSGNGIGVGGPVGSSFGNQSGGGGYGSGIGGPYGGGSHYGGPGSAGYGGLTSSATAGGGGGFSGAGALGGAGGGLPGAGSALGGAGRGSSMYGLPPSSTGLPSGDYPPQGPHYGSLHQPHGLQNQPPGSSAPPRVAPGGMYQGMHSYY</sequence>
<dbReference type="InterPro" id="IPR012677">
    <property type="entry name" value="Nucleotide-bd_a/b_plait_sf"/>
</dbReference>
<dbReference type="Pfam" id="PF00076">
    <property type="entry name" value="RRM_1"/>
    <property type="match status" value="2"/>
</dbReference>
<dbReference type="Proteomes" id="UP000823775">
    <property type="component" value="Unassembled WGS sequence"/>
</dbReference>
<evidence type="ECO:0000313" key="6">
    <source>
        <dbReference type="Proteomes" id="UP000823775"/>
    </source>
</evidence>
<keyword evidence="1 2" id="KW-0694">RNA-binding</keyword>
<comment type="caution">
    <text evidence="5">The sequence shown here is derived from an EMBL/GenBank/DDBJ whole genome shotgun (WGS) entry which is preliminary data.</text>
</comment>
<dbReference type="InterPro" id="IPR050886">
    <property type="entry name" value="RNA-binding_reg"/>
</dbReference>
<dbReference type="Gene3D" id="3.30.70.330">
    <property type="match status" value="2"/>
</dbReference>
<dbReference type="PANTHER" id="PTHR48024">
    <property type="entry name" value="GEO13361P1-RELATED"/>
    <property type="match status" value="1"/>
</dbReference>
<feature type="compositionally biased region" description="Low complexity" evidence="3">
    <location>
        <begin position="288"/>
        <end position="301"/>
    </location>
</feature>
<dbReference type="PROSITE" id="PS50102">
    <property type="entry name" value="RRM"/>
    <property type="match status" value="2"/>
</dbReference>
<evidence type="ECO:0000313" key="5">
    <source>
        <dbReference type="EMBL" id="MCD7456778.1"/>
    </source>
</evidence>
<organism evidence="5 6">
    <name type="scientific">Datura stramonium</name>
    <name type="common">Jimsonweed</name>
    <name type="synonym">Common thornapple</name>
    <dbReference type="NCBI Taxonomy" id="4076"/>
    <lineage>
        <taxon>Eukaryota</taxon>
        <taxon>Viridiplantae</taxon>
        <taxon>Streptophyta</taxon>
        <taxon>Embryophyta</taxon>
        <taxon>Tracheophyta</taxon>
        <taxon>Spermatophyta</taxon>
        <taxon>Magnoliopsida</taxon>
        <taxon>eudicotyledons</taxon>
        <taxon>Gunneridae</taxon>
        <taxon>Pentapetalae</taxon>
        <taxon>asterids</taxon>
        <taxon>lamiids</taxon>
        <taxon>Solanales</taxon>
        <taxon>Solanaceae</taxon>
        <taxon>Solanoideae</taxon>
        <taxon>Datureae</taxon>
        <taxon>Datura</taxon>
    </lineage>
</organism>
<accession>A0ABS8SD66</accession>
<protein>
    <submittedName>
        <fullName evidence="5">UBP1-associated protein 2C</fullName>
    </submittedName>
</protein>
<name>A0ABS8SD66_DATST</name>
<dbReference type="InterPro" id="IPR000504">
    <property type="entry name" value="RRM_dom"/>
</dbReference>
<evidence type="ECO:0000256" key="1">
    <source>
        <dbReference type="ARBA" id="ARBA00022884"/>
    </source>
</evidence>
<gene>
    <name evidence="5" type="primary">UBA2C</name>
    <name evidence="5" type="ORF">HAX54_033051</name>
</gene>
<evidence type="ECO:0000259" key="4">
    <source>
        <dbReference type="PROSITE" id="PS50102"/>
    </source>
</evidence>
<proteinExistence type="predicted"/>
<dbReference type="InterPro" id="IPR035979">
    <property type="entry name" value="RBD_domain_sf"/>
</dbReference>
<feature type="region of interest" description="Disordered" evidence="3">
    <location>
        <begin position="393"/>
        <end position="441"/>
    </location>
</feature>
<reference evidence="5 6" key="1">
    <citation type="journal article" date="2021" name="BMC Genomics">
        <title>Datura genome reveals duplications of psychoactive alkaloid biosynthetic genes and high mutation rate following tissue culture.</title>
        <authorList>
            <person name="Rajewski A."/>
            <person name="Carter-House D."/>
            <person name="Stajich J."/>
            <person name="Litt A."/>
        </authorList>
    </citation>
    <scope>NUCLEOTIDE SEQUENCE [LARGE SCALE GENOMIC DNA]</scope>
    <source>
        <strain evidence="5">AR-01</strain>
    </source>
</reference>
<keyword evidence="6" id="KW-1185">Reference proteome</keyword>
<feature type="region of interest" description="Disordered" evidence="3">
    <location>
        <begin position="248"/>
        <end position="309"/>
    </location>
</feature>
<feature type="domain" description="RRM" evidence="4">
    <location>
        <begin position="167"/>
        <end position="247"/>
    </location>
</feature>
<dbReference type="SMART" id="SM00360">
    <property type="entry name" value="RRM"/>
    <property type="match status" value="2"/>
</dbReference>
<dbReference type="SUPFAM" id="SSF54928">
    <property type="entry name" value="RNA-binding domain, RBD"/>
    <property type="match status" value="2"/>
</dbReference>
<dbReference type="PANTHER" id="PTHR48024:SF38">
    <property type="entry name" value="UBP1-ASSOCIATED PROTEIN 2C-LIKE"/>
    <property type="match status" value="1"/>
</dbReference>
<evidence type="ECO:0000256" key="3">
    <source>
        <dbReference type="SAM" id="MobiDB-lite"/>
    </source>
</evidence>
<dbReference type="EMBL" id="JACEIK010000422">
    <property type="protein sequence ID" value="MCD7456778.1"/>
    <property type="molecule type" value="Genomic_DNA"/>
</dbReference>